<proteinExistence type="predicted"/>
<protein>
    <submittedName>
        <fullName evidence="1">Uncharacterized protein</fullName>
    </submittedName>
</protein>
<reference evidence="1 2" key="1">
    <citation type="submission" date="2017-11" db="EMBL/GenBank/DDBJ databases">
        <title>Genome sequencing of a diverse group of Pseudomonas species.</title>
        <authorList>
            <person name="Loper J."/>
        </authorList>
    </citation>
    <scope>NUCLEOTIDE SEQUENCE [LARGE SCALE GENOMIC DNA]</scope>
    <source>
        <strain evidence="1 2">LMG 25716</strain>
    </source>
</reference>
<organism evidence="1 2">
    <name type="scientific">Pseudomonas baetica</name>
    <dbReference type="NCBI Taxonomy" id="674054"/>
    <lineage>
        <taxon>Bacteria</taxon>
        <taxon>Pseudomonadati</taxon>
        <taxon>Pseudomonadota</taxon>
        <taxon>Gammaproteobacteria</taxon>
        <taxon>Pseudomonadales</taxon>
        <taxon>Pseudomonadaceae</taxon>
        <taxon>Pseudomonas</taxon>
    </lineage>
</organism>
<evidence type="ECO:0000313" key="2">
    <source>
        <dbReference type="Proteomes" id="UP000232455"/>
    </source>
</evidence>
<evidence type="ECO:0000313" key="1">
    <source>
        <dbReference type="EMBL" id="PKA72168.1"/>
    </source>
</evidence>
<keyword evidence="2" id="KW-1185">Reference proteome</keyword>
<name>A0ABX4Q629_9PSED</name>
<gene>
    <name evidence="1" type="ORF">ATI02_5207</name>
</gene>
<accession>A0ABX4Q629</accession>
<sequence>MQWILDGVSLYGFLMLGESKCPITTLRNRVVFVLNSLSAFVFSGLEGLMPVRC</sequence>
<dbReference type="EMBL" id="PHHE01000001">
    <property type="protein sequence ID" value="PKA72168.1"/>
    <property type="molecule type" value="Genomic_DNA"/>
</dbReference>
<comment type="caution">
    <text evidence="1">The sequence shown here is derived from an EMBL/GenBank/DDBJ whole genome shotgun (WGS) entry which is preliminary data.</text>
</comment>
<dbReference type="Proteomes" id="UP000232455">
    <property type="component" value="Unassembled WGS sequence"/>
</dbReference>